<dbReference type="InterPro" id="IPR029058">
    <property type="entry name" value="AB_hydrolase_fold"/>
</dbReference>
<evidence type="ECO:0000313" key="2">
    <source>
        <dbReference type="Proteomes" id="UP000324222"/>
    </source>
</evidence>
<gene>
    <name evidence="1" type="ORF">E2C01_087761</name>
</gene>
<name>A0A5B7JI52_PORTR</name>
<protein>
    <submittedName>
        <fullName evidence="1">Uncharacterized protein</fullName>
    </submittedName>
</protein>
<organism evidence="1 2">
    <name type="scientific">Portunus trituberculatus</name>
    <name type="common">Swimming crab</name>
    <name type="synonym">Neptunus trituberculatus</name>
    <dbReference type="NCBI Taxonomy" id="210409"/>
    <lineage>
        <taxon>Eukaryota</taxon>
        <taxon>Metazoa</taxon>
        <taxon>Ecdysozoa</taxon>
        <taxon>Arthropoda</taxon>
        <taxon>Crustacea</taxon>
        <taxon>Multicrustacea</taxon>
        <taxon>Malacostraca</taxon>
        <taxon>Eumalacostraca</taxon>
        <taxon>Eucarida</taxon>
        <taxon>Decapoda</taxon>
        <taxon>Pleocyemata</taxon>
        <taxon>Brachyura</taxon>
        <taxon>Eubrachyura</taxon>
        <taxon>Portunoidea</taxon>
        <taxon>Portunidae</taxon>
        <taxon>Portuninae</taxon>
        <taxon>Portunus</taxon>
    </lineage>
</organism>
<keyword evidence="2" id="KW-1185">Reference proteome</keyword>
<reference evidence="1 2" key="1">
    <citation type="submission" date="2019-05" db="EMBL/GenBank/DDBJ databases">
        <title>Another draft genome of Portunus trituberculatus and its Hox gene families provides insights of decapod evolution.</title>
        <authorList>
            <person name="Jeong J.-H."/>
            <person name="Song I."/>
            <person name="Kim S."/>
            <person name="Choi T."/>
            <person name="Kim D."/>
            <person name="Ryu S."/>
            <person name="Kim W."/>
        </authorList>
    </citation>
    <scope>NUCLEOTIDE SEQUENCE [LARGE SCALE GENOMIC DNA]</scope>
    <source>
        <tissue evidence="1">Muscle</tissue>
    </source>
</reference>
<comment type="caution">
    <text evidence="1">The sequence shown here is derived from an EMBL/GenBank/DDBJ whole genome shotgun (WGS) entry which is preliminary data.</text>
</comment>
<dbReference type="EMBL" id="VSRR010092063">
    <property type="protein sequence ID" value="MPC92658.1"/>
    <property type="molecule type" value="Genomic_DNA"/>
</dbReference>
<accession>A0A5B7JI52</accession>
<dbReference type="AlphaFoldDB" id="A0A5B7JI52"/>
<sequence length="27" mass="3468">MGNFRGNIYSRRHVNFTHQDPQFWRFR</sequence>
<dbReference type="Proteomes" id="UP000324222">
    <property type="component" value="Unassembled WGS sequence"/>
</dbReference>
<dbReference type="Gene3D" id="3.40.50.1820">
    <property type="entry name" value="alpha/beta hydrolase"/>
    <property type="match status" value="1"/>
</dbReference>
<evidence type="ECO:0000313" key="1">
    <source>
        <dbReference type="EMBL" id="MPC92658.1"/>
    </source>
</evidence>
<proteinExistence type="predicted"/>